<gene>
    <name evidence="2" type="ORF">J2782_001760</name>
</gene>
<protein>
    <recommendedName>
        <fullName evidence="4">Phage portal protein</fullName>
    </recommendedName>
</protein>
<evidence type="ECO:0000313" key="3">
    <source>
        <dbReference type="Proteomes" id="UP001184614"/>
    </source>
</evidence>
<evidence type="ECO:0000256" key="1">
    <source>
        <dbReference type="SAM" id="MobiDB-lite"/>
    </source>
</evidence>
<keyword evidence="3" id="KW-1185">Reference proteome</keyword>
<dbReference type="RefSeq" id="WP_310011470.1">
    <property type="nucleotide sequence ID" value="NZ_JAVDQT010000002.1"/>
</dbReference>
<evidence type="ECO:0008006" key="4">
    <source>
        <dbReference type="Google" id="ProtNLM"/>
    </source>
</evidence>
<dbReference type="Proteomes" id="UP001184614">
    <property type="component" value="Unassembled WGS sequence"/>
</dbReference>
<reference evidence="2 3" key="1">
    <citation type="submission" date="2023-07" db="EMBL/GenBank/DDBJ databases">
        <title>Sorghum-associated microbial communities from plants grown in Nebraska, USA.</title>
        <authorList>
            <person name="Schachtman D."/>
        </authorList>
    </citation>
    <scope>NUCLEOTIDE SEQUENCE [LARGE SCALE GENOMIC DNA]</scope>
    <source>
        <strain evidence="2 3">DS1730</strain>
    </source>
</reference>
<organism evidence="2 3">
    <name type="scientific">Brucella pseudogrignonensis</name>
    <dbReference type="NCBI Taxonomy" id="419475"/>
    <lineage>
        <taxon>Bacteria</taxon>
        <taxon>Pseudomonadati</taxon>
        <taxon>Pseudomonadota</taxon>
        <taxon>Alphaproteobacteria</taxon>
        <taxon>Hyphomicrobiales</taxon>
        <taxon>Brucellaceae</taxon>
        <taxon>Brucella/Ochrobactrum group</taxon>
        <taxon>Brucella</taxon>
    </lineage>
</organism>
<dbReference type="EMBL" id="JAVDQT010000002">
    <property type="protein sequence ID" value="MDR6432025.1"/>
    <property type="molecule type" value="Genomic_DNA"/>
</dbReference>
<name>A0ABU1M7M1_9HYPH</name>
<feature type="region of interest" description="Disordered" evidence="1">
    <location>
        <begin position="321"/>
        <end position="349"/>
    </location>
</feature>
<accession>A0ABU1M7M1</accession>
<proteinExistence type="predicted"/>
<sequence length="349" mass="37620">MTFNGKAFGQEIVKEVKSFVTKELAPIFKRLDELEKRFDSLPAPKDGKDADMNEVRSIISDELKVISEAVNAIEPAPELPDIPKMIEDAIAARMDVKDMERSIEQVVRVVVAEIPLPQDGKDGENGTDGASISLEDVLPALQKQIDEHLATVPVPQDGKSVTVEDVTPLIQSEVEKRVSELPTPKDGKDGRDGLDVKDLFRGEGGVLVATMSDGRVKELGQFVGKDGENGLPGNDGVDGIGFDDLSVDYDGEKTITLRFTKGENVKEFPLVLPVVIDRGVFVEGKTYAPGDGVTWGGSFWIAQEETGEKPDTAKGWRLAVKKGRDGKDAKSTPAASSGPIRVTIPKAGD</sequence>
<evidence type="ECO:0000313" key="2">
    <source>
        <dbReference type="EMBL" id="MDR6432025.1"/>
    </source>
</evidence>
<comment type="caution">
    <text evidence="2">The sequence shown here is derived from an EMBL/GenBank/DDBJ whole genome shotgun (WGS) entry which is preliminary data.</text>
</comment>